<dbReference type="GO" id="GO:0005509">
    <property type="term" value="F:calcium ion binding"/>
    <property type="evidence" value="ECO:0007669"/>
    <property type="project" value="InterPro"/>
</dbReference>
<feature type="disulfide bond" evidence="5">
    <location>
        <begin position="197"/>
        <end position="206"/>
    </location>
</feature>
<gene>
    <name evidence="9" type="ORF">TIS948_LOCUS27485</name>
</gene>
<feature type="disulfide bond" evidence="5">
    <location>
        <begin position="361"/>
        <end position="370"/>
    </location>
</feature>
<feature type="chain" id="PRO_5032364241" evidence="6">
    <location>
        <begin position="20"/>
        <end position="674"/>
    </location>
</feature>
<keyword evidence="4 5" id="KW-1015">Disulfide bond</keyword>
<dbReference type="PROSITE" id="PS00022">
    <property type="entry name" value="EGF_1"/>
    <property type="match status" value="11"/>
</dbReference>
<dbReference type="AlphaFoldDB" id="A0A818A2U8"/>
<dbReference type="SMART" id="SM00179">
    <property type="entry name" value="EGF_CA"/>
    <property type="match status" value="9"/>
</dbReference>
<evidence type="ECO:0000259" key="8">
    <source>
        <dbReference type="PROSITE" id="PS50940"/>
    </source>
</evidence>
<dbReference type="GO" id="GO:0008061">
    <property type="term" value="F:chitin binding"/>
    <property type="evidence" value="ECO:0007669"/>
    <property type="project" value="InterPro"/>
</dbReference>
<dbReference type="FunFam" id="2.10.25.10:FF:000095">
    <property type="entry name" value="Notch, isoform B"/>
    <property type="match status" value="2"/>
</dbReference>
<comment type="caution">
    <text evidence="9">The sequence shown here is derived from an EMBL/GenBank/DDBJ whole genome shotgun (WGS) entry which is preliminary data.</text>
</comment>
<evidence type="ECO:0000256" key="1">
    <source>
        <dbReference type="ARBA" id="ARBA00022536"/>
    </source>
</evidence>
<feature type="domain" description="EGF-like" evidence="7">
    <location>
        <begin position="293"/>
        <end position="329"/>
    </location>
</feature>
<comment type="caution">
    <text evidence="5">Lacks conserved residue(s) required for the propagation of feature annotation.</text>
</comment>
<feature type="domain" description="EGF-like" evidence="7">
    <location>
        <begin position="170"/>
        <end position="207"/>
    </location>
</feature>
<dbReference type="InterPro" id="IPR036508">
    <property type="entry name" value="Chitin-bd_dom_sf"/>
</dbReference>
<dbReference type="InterPro" id="IPR001881">
    <property type="entry name" value="EGF-like_Ca-bd_dom"/>
</dbReference>
<sequence length="674" mass="72050">MNRLLIVAVVYLAIQVTLADVNSKRPECRDLVGDISNCSRFVRCFRNVRVLFTCTSGTLYSPKSKSCVDKSLVNDCDDPKERVEVSIQHDVNVTDDEYPTIEADVNALEILSEKDVASKDIAARSQKGFGCGSYCKNQGQCVIVSQTVSCECPTGYSGVQCQVAQFLISTREGCNPNPCDNGGICTEIFPNTINCTCLPGFVGSLCSYPDVTTTISPNQPCSVNPCVNGGACLNVPGGGFRCVCRTGYTGILCDISGSLRLREIEIETSLVYNSFFKDISTNPCCAVVLAPAAPNQCQPNPCQNGGTCYLRPGSFGCSCPVGFSGVCCEINLVATNPCYTNPCVNGGTCQVAGPNLFRCVCPTGYNGLRCEIRVCDPNPCLYGGICLVIGNNFQCQCPPQYTGPTCGILVPPPNPCISQPCLNGGTCTPTGPTSTCTPTGPTTYVCSCTPSYYGPCCELRNYCIPNPCYNGGSCVATTTGYLCQCSFPFTGSNCEALITTPMPRPVCACVICPCPTPVVTVVNPCLPNPCQNNGGCAVQQNLARCYCPTSFTGYYCQFARKRAMSNAPCANVTCMNGGECFVNENGPQCTCPKPYYGKECEQMNRPRTCLPSPCGQNGQCIGTADGYKCLCKNDTTGVLCEQKLMPKNYRWCPIDCQPDTTCVYEGNTPKCRAL</sequence>
<dbReference type="Gene3D" id="2.10.25.10">
    <property type="entry name" value="Laminin"/>
    <property type="match status" value="11"/>
</dbReference>
<feature type="disulfide bond" evidence="5">
    <location>
        <begin position="319"/>
        <end position="328"/>
    </location>
</feature>
<dbReference type="PROSITE" id="PS50940">
    <property type="entry name" value="CHIT_BIND_II"/>
    <property type="match status" value="1"/>
</dbReference>
<feature type="domain" description="EGF-like" evidence="7">
    <location>
        <begin position="521"/>
        <end position="557"/>
    </location>
</feature>
<feature type="domain" description="EGF-like" evidence="7">
    <location>
        <begin position="605"/>
        <end position="641"/>
    </location>
</feature>
<dbReference type="SUPFAM" id="SSF57625">
    <property type="entry name" value="Invertebrate chitin-binding proteins"/>
    <property type="match status" value="1"/>
</dbReference>
<dbReference type="PANTHER" id="PTHR12916">
    <property type="entry name" value="CYTOCHROME C OXIDASE POLYPEPTIDE VIC-2"/>
    <property type="match status" value="1"/>
</dbReference>
<evidence type="ECO:0000256" key="6">
    <source>
        <dbReference type="SAM" id="SignalP"/>
    </source>
</evidence>
<feature type="disulfide bond" evidence="5">
    <location>
        <begin position="631"/>
        <end position="640"/>
    </location>
</feature>
<feature type="disulfide bond" evidence="5">
    <location>
        <begin position="397"/>
        <end position="406"/>
    </location>
</feature>
<feature type="domain" description="EGF-like" evidence="7">
    <location>
        <begin position="459"/>
        <end position="495"/>
    </location>
</feature>
<dbReference type="Proteomes" id="UP000663825">
    <property type="component" value="Unassembled WGS sequence"/>
</dbReference>
<evidence type="ECO:0000256" key="4">
    <source>
        <dbReference type="ARBA" id="ARBA00023157"/>
    </source>
</evidence>
<dbReference type="PANTHER" id="PTHR12916:SF4">
    <property type="entry name" value="UNINFLATABLE, ISOFORM C"/>
    <property type="match status" value="1"/>
</dbReference>
<protein>
    <submittedName>
        <fullName evidence="9">Uncharacterized protein</fullName>
    </submittedName>
</protein>
<evidence type="ECO:0000259" key="7">
    <source>
        <dbReference type="PROSITE" id="PS50026"/>
    </source>
</evidence>
<evidence type="ECO:0000256" key="3">
    <source>
        <dbReference type="ARBA" id="ARBA00022737"/>
    </source>
</evidence>
<feature type="disulfide bond" evidence="5">
    <location>
        <begin position="547"/>
        <end position="556"/>
    </location>
</feature>
<feature type="domain" description="EGF-like" evidence="7">
    <location>
        <begin position="334"/>
        <end position="371"/>
    </location>
</feature>
<dbReference type="SMART" id="SM00181">
    <property type="entry name" value="EGF"/>
    <property type="match status" value="11"/>
</dbReference>
<dbReference type="Pfam" id="PF12661">
    <property type="entry name" value="hEGF"/>
    <property type="match status" value="3"/>
</dbReference>
<accession>A0A818A2U8</accession>
<feature type="domain" description="EGF-like" evidence="7">
    <location>
        <begin position="565"/>
        <end position="601"/>
    </location>
</feature>
<dbReference type="SUPFAM" id="SSF57196">
    <property type="entry name" value="EGF/Laminin"/>
    <property type="match status" value="11"/>
</dbReference>
<name>A0A818A2U8_9BILA</name>
<evidence type="ECO:0000256" key="2">
    <source>
        <dbReference type="ARBA" id="ARBA00022729"/>
    </source>
</evidence>
<dbReference type="EMBL" id="CAJNXB010004917">
    <property type="protein sequence ID" value="CAF3398564.1"/>
    <property type="molecule type" value="Genomic_DNA"/>
</dbReference>
<dbReference type="GO" id="GO:0005576">
    <property type="term" value="C:extracellular region"/>
    <property type="evidence" value="ECO:0007669"/>
    <property type="project" value="InterPro"/>
</dbReference>
<feature type="disulfide bond" evidence="5">
    <location>
        <begin position="448"/>
        <end position="457"/>
    </location>
</feature>
<dbReference type="InterPro" id="IPR013032">
    <property type="entry name" value="EGF-like_CS"/>
</dbReference>
<evidence type="ECO:0000313" key="9">
    <source>
        <dbReference type="EMBL" id="CAF3398564.1"/>
    </source>
</evidence>
<organism evidence="9 10">
    <name type="scientific">Rotaria socialis</name>
    <dbReference type="NCBI Taxonomy" id="392032"/>
    <lineage>
        <taxon>Eukaryota</taxon>
        <taxon>Metazoa</taxon>
        <taxon>Spiralia</taxon>
        <taxon>Gnathifera</taxon>
        <taxon>Rotifera</taxon>
        <taxon>Eurotatoria</taxon>
        <taxon>Bdelloidea</taxon>
        <taxon>Philodinida</taxon>
        <taxon>Philodinidae</taxon>
        <taxon>Rotaria</taxon>
    </lineage>
</organism>
<dbReference type="InterPro" id="IPR002557">
    <property type="entry name" value="Chitin-bd_dom"/>
</dbReference>
<dbReference type="CDD" id="cd00054">
    <property type="entry name" value="EGF_CA"/>
    <property type="match status" value="5"/>
</dbReference>
<dbReference type="PROSITE" id="PS50026">
    <property type="entry name" value="EGF_3"/>
    <property type="match status" value="11"/>
</dbReference>
<dbReference type="Pfam" id="PF00008">
    <property type="entry name" value="EGF"/>
    <property type="match status" value="6"/>
</dbReference>
<proteinExistence type="predicted"/>
<feature type="domain" description="Chitin-binding type-2" evidence="8">
    <location>
        <begin position="25"/>
        <end position="78"/>
    </location>
</feature>
<dbReference type="SMART" id="SM00494">
    <property type="entry name" value="ChtBD2"/>
    <property type="match status" value="1"/>
</dbReference>
<evidence type="ECO:0000256" key="5">
    <source>
        <dbReference type="PROSITE-ProRule" id="PRU00076"/>
    </source>
</evidence>
<feature type="disulfide bond" evidence="5">
    <location>
        <begin position="131"/>
        <end position="141"/>
    </location>
</feature>
<feature type="signal peptide" evidence="6">
    <location>
        <begin position="1"/>
        <end position="19"/>
    </location>
</feature>
<reference evidence="9" key="1">
    <citation type="submission" date="2021-02" db="EMBL/GenBank/DDBJ databases">
        <authorList>
            <person name="Nowell W R."/>
        </authorList>
    </citation>
    <scope>NUCLEOTIDE SEQUENCE</scope>
</reference>
<keyword evidence="1 5" id="KW-0245">EGF-like domain</keyword>
<feature type="disulfide bond" evidence="5">
    <location>
        <begin position="591"/>
        <end position="600"/>
    </location>
</feature>
<feature type="disulfide bond" evidence="5">
    <location>
        <begin position="152"/>
        <end position="161"/>
    </location>
</feature>
<keyword evidence="3" id="KW-0677">Repeat</keyword>
<dbReference type="OrthoDB" id="430340at2759"/>
<feature type="domain" description="EGF-like" evidence="7">
    <location>
        <begin position="127"/>
        <end position="162"/>
    </location>
</feature>
<feature type="domain" description="EGF-like" evidence="7">
    <location>
        <begin position="217"/>
        <end position="254"/>
    </location>
</feature>
<feature type="domain" description="EGF-like" evidence="7">
    <location>
        <begin position="372"/>
        <end position="407"/>
    </location>
</feature>
<feature type="disulfide bond" evidence="5">
    <location>
        <begin position="485"/>
        <end position="494"/>
    </location>
</feature>
<feature type="disulfide bond" evidence="5">
    <location>
        <begin position="244"/>
        <end position="253"/>
    </location>
</feature>
<evidence type="ECO:0000313" key="10">
    <source>
        <dbReference type="Proteomes" id="UP000663825"/>
    </source>
</evidence>
<dbReference type="PROSITE" id="PS01186">
    <property type="entry name" value="EGF_2"/>
    <property type="match status" value="7"/>
</dbReference>
<keyword evidence="2 6" id="KW-0732">Signal</keyword>
<feature type="domain" description="EGF-like" evidence="7">
    <location>
        <begin position="412"/>
        <end position="458"/>
    </location>
</feature>
<dbReference type="InterPro" id="IPR000742">
    <property type="entry name" value="EGF"/>
</dbReference>